<protein>
    <submittedName>
        <fullName evidence="1">Uncharacterized protein</fullName>
    </submittedName>
</protein>
<organism evidence="1 2">
    <name type="scientific">Nocardia vermiculata</name>
    <dbReference type="NCBI Taxonomy" id="257274"/>
    <lineage>
        <taxon>Bacteria</taxon>
        <taxon>Bacillati</taxon>
        <taxon>Actinomycetota</taxon>
        <taxon>Actinomycetes</taxon>
        <taxon>Mycobacteriales</taxon>
        <taxon>Nocardiaceae</taxon>
        <taxon>Nocardia</taxon>
    </lineage>
</organism>
<gene>
    <name evidence="1" type="ORF">HGA08_01615</name>
</gene>
<accession>A0A846XPG9</accession>
<evidence type="ECO:0000313" key="1">
    <source>
        <dbReference type="EMBL" id="NKY48906.1"/>
    </source>
</evidence>
<evidence type="ECO:0000313" key="2">
    <source>
        <dbReference type="Proteomes" id="UP000565711"/>
    </source>
</evidence>
<dbReference type="EMBL" id="JAAXOP010000001">
    <property type="protein sequence ID" value="NKY48906.1"/>
    <property type="molecule type" value="Genomic_DNA"/>
</dbReference>
<dbReference type="RefSeq" id="WP_157102739.1">
    <property type="nucleotide sequence ID" value="NZ_JAAXOP010000001.1"/>
</dbReference>
<dbReference type="Proteomes" id="UP000565711">
    <property type="component" value="Unassembled WGS sequence"/>
</dbReference>
<proteinExistence type="predicted"/>
<keyword evidence="2" id="KW-1185">Reference proteome</keyword>
<reference evidence="1 2" key="1">
    <citation type="submission" date="2020-04" db="EMBL/GenBank/DDBJ databases">
        <title>MicrobeNet Type strains.</title>
        <authorList>
            <person name="Nicholson A.C."/>
        </authorList>
    </citation>
    <scope>NUCLEOTIDE SEQUENCE [LARGE SCALE GENOMIC DNA]</scope>
    <source>
        <strain evidence="1 2">JCM 12354</strain>
    </source>
</reference>
<sequence>MTMHRNTLATSRTPDNRKAADWRLLGGSAHILSVQLHDELFDGYQYPDTPIPGAPTGQIIFAPHHTPDLAAARELFPQHEDLWDAVRKDYWDAVSPFGPARHRRPEMWRQR</sequence>
<name>A0A846XPG9_9NOCA</name>
<comment type="caution">
    <text evidence="1">The sequence shown here is derived from an EMBL/GenBank/DDBJ whole genome shotgun (WGS) entry which is preliminary data.</text>
</comment>
<dbReference type="AlphaFoldDB" id="A0A846XPG9"/>